<feature type="domain" description="Tim44-like" evidence="6">
    <location>
        <begin position="98"/>
        <end position="244"/>
    </location>
</feature>
<feature type="compositionally biased region" description="Basic and acidic residues" evidence="5">
    <location>
        <begin position="28"/>
        <end position="43"/>
    </location>
</feature>
<evidence type="ECO:0000256" key="4">
    <source>
        <dbReference type="ARBA" id="ARBA00023136"/>
    </source>
</evidence>
<reference evidence="7 8" key="1">
    <citation type="submission" date="2023-07" db="EMBL/GenBank/DDBJ databases">
        <title>Genomic Encyclopedia of Type Strains, Phase IV (KMG-IV): sequencing the most valuable type-strain genomes for metagenomic binning, comparative biology and taxonomic classification.</title>
        <authorList>
            <person name="Goeker M."/>
        </authorList>
    </citation>
    <scope>NUCLEOTIDE SEQUENCE [LARGE SCALE GENOMIC DNA]</scope>
    <source>
        <strain evidence="7 8">B1-1</strain>
    </source>
</reference>
<dbReference type="EMBL" id="JAUSWJ010000001">
    <property type="protein sequence ID" value="MDQ0517017.1"/>
    <property type="molecule type" value="Genomic_DNA"/>
</dbReference>
<keyword evidence="8" id="KW-1185">Reference proteome</keyword>
<dbReference type="PANTHER" id="PTHR10721">
    <property type="entry name" value="MITOCHONDRIAL IMPORT INNER MEMBRANE TRANSLOCASE SUBUNIT TIM44"/>
    <property type="match status" value="1"/>
</dbReference>
<dbReference type="InterPro" id="IPR007379">
    <property type="entry name" value="Tim44-like_dom"/>
</dbReference>
<evidence type="ECO:0000256" key="2">
    <source>
        <dbReference type="ARBA" id="ARBA00009597"/>
    </source>
</evidence>
<dbReference type="PIRSF" id="PIRSF031890">
    <property type="entry name" value="UCP031890_transporter_Tim44"/>
    <property type="match status" value="1"/>
</dbReference>
<comment type="similarity">
    <text evidence="2">Belongs to the Tim44 family.</text>
</comment>
<dbReference type="Pfam" id="PF04280">
    <property type="entry name" value="Tim44"/>
    <property type="match status" value="1"/>
</dbReference>
<evidence type="ECO:0000256" key="5">
    <source>
        <dbReference type="SAM" id="MobiDB-lite"/>
    </source>
</evidence>
<dbReference type="InterPro" id="IPR039544">
    <property type="entry name" value="Tim44-like"/>
</dbReference>
<name>A0ABU0M7T2_9HYPH</name>
<gene>
    <name evidence="7" type="ORF">QO015_002630</name>
</gene>
<organism evidence="7 8">
    <name type="scientific">Kaistia geumhonensis</name>
    <dbReference type="NCBI Taxonomy" id="410839"/>
    <lineage>
        <taxon>Bacteria</taxon>
        <taxon>Pseudomonadati</taxon>
        <taxon>Pseudomonadota</taxon>
        <taxon>Alphaproteobacteria</taxon>
        <taxon>Hyphomicrobiales</taxon>
        <taxon>Kaistiaceae</taxon>
        <taxon>Kaistia</taxon>
    </lineage>
</organism>
<evidence type="ECO:0000313" key="7">
    <source>
        <dbReference type="EMBL" id="MDQ0517017.1"/>
    </source>
</evidence>
<dbReference type="InterPro" id="IPR032710">
    <property type="entry name" value="NTF2-like_dom_sf"/>
</dbReference>
<proteinExistence type="inferred from homology"/>
<keyword evidence="3" id="KW-0809">Transit peptide</keyword>
<dbReference type="Gene3D" id="3.10.450.240">
    <property type="match status" value="1"/>
</dbReference>
<sequence length="246" mass="26278">MDIYTLIFLVLAVVIFWKLRSVLGQRTGSERPPFDPFSRRGKDAANAGGKTIDAQPTEVRPGDKVVPLPRRAEDGTVTVAPDPAAERIAAYAPAGSPLAAGLAAVAAADRSFDPAQFLDGARTAYEMIVTAFAQGDRKALKPLLGREVFDGFSGAIADREQKGETVEFSFVGIDKAEITDAAVRGRSAQITVRFVSKLISATRNKAGEVVDGDPVVVADVTDVWTFARDTGSRDPNWLLVATETVE</sequence>
<dbReference type="InterPro" id="IPR016985">
    <property type="entry name" value="UCP031890_Tim44-rel"/>
</dbReference>
<evidence type="ECO:0000259" key="6">
    <source>
        <dbReference type="SMART" id="SM00978"/>
    </source>
</evidence>
<comment type="caution">
    <text evidence="7">The sequence shown here is derived from an EMBL/GenBank/DDBJ whole genome shotgun (WGS) entry which is preliminary data.</text>
</comment>
<evidence type="ECO:0000256" key="3">
    <source>
        <dbReference type="ARBA" id="ARBA00022946"/>
    </source>
</evidence>
<accession>A0ABU0M7T2</accession>
<evidence type="ECO:0000256" key="1">
    <source>
        <dbReference type="ARBA" id="ARBA00004370"/>
    </source>
</evidence>
<protein>
    <submittedName>
        <fullName evidence="7">Lipid-binding transport protein (Tim44 family)</fullName>
    </submittedName>
</protein>
<dbReference type="PANTHER" id="PTHR10721:SF1">
    <property type="entry name" value="MITOCHONDRIAL IMPORT INNER MEMBRANE TRANSLOCASE SUBUNIT TIM44"/>
    <property type="match status" value="1"/>
</dbReference>
<dbReference type="SMART" id="SM00978">
    <property type="entry name" value="Tim44"/>
    <property type="match status" value="1"/>
</dbReference>
<evidence type="ECO:0000313" key="8">
    <source>
        <dbReference type="Proteomes" id="UP001223743"/>
    </source>
</evidence>
<dbReference type="Proteomes" id="UP001223743">
    <property type="component" value="Unassembled WGS sequence"/>
</dbReference>
<feature type="region of interest" description="Disordered" evidence="5">
    <location>
        <begin position="26"/>
        <end position="61"/>
    </location>
</feature>
<comment type="subcellular location">
    <subcellularLocation>
        <location evidence="1">Membrane</location>
    </subcellularLocation>
</comment>
<keyword evidence="4" id="KW-0472">Membrane</keyword>
<dbReference type="NCBIfam" id="NF033779">
    <property type="entry name" value="Tim44_TimA_adap"/>
    <property type="match status" value="1"/>
</dbReference>
<dbReference type="SUPFAM" id="SSF54427">
    <property type="entry name" value="NTF2-like"/>
    <property type="match status" value="1"/>
</dbReference>
<dbReference type="RefSeq" id="WP_266278835.1">
    <property type="nucleotide sequence ID" value="NZ_JAPKNF010000001.1"/>
</dbReference>